<comment type="caution">
    <text evidence="2">The sequence shown here is derived from an EMBL/GenBank/DDBJ whole genome shotgun (WGS) entry which is preliminary data.</text>
</comment>
<evidence type="ECO:0000313" key="3">
    <source>
        <dbReference type="Proteomes" id="UP000474957"/>
    </source>
</evidence>
<keyword evidence="1" id="KW-1133">Transmembrane helix</keyword>
<evidence type="ECO:0000256" key="1">
    <source>
        <dbReference type="SAM" id="Phobius"/>
    </source>
</evidence>
<dbReference type="RefSeq" id="WP_154443952.1">
    <property type="nucleotide sequence ID" value="NZ_WIND01000001.1"/>
</dbReference>
<keyword evidence="1" id="KW-0812">Transmembrane</keyword>
<name>A0A6L5YWD4_9RHOB</name>
<reference evidence="2 3" key="1">
    <citation type="submission" date="2019-10" db="EMBL/GenBank/DDBJ databases">
        <title>Cognatihalovulum marinum gen. nov. sp. nov., a new member of the family Rhodobacteraceae isolated from deep seawater of the Northwest Indian Ocean.</title>
        <authorList>
            <person name="Ruan C."/>
            <person name="Wang J."/>
            <person name="Zheng X."/>
            <person name="Song L."/>
            <person name="Zhu Y."/>
            <person name="Huang Y."/>
            <person name="Lu Z."/>
            <person name="Du W."/>
            <person name="Huang L."/>
            <person name="Dai X."/>
        </authorList>
    </citation>
    <scope>NUCLEOTIDE SEQUENCE [LARGE SCALE GENOMIC DNA]</scope>
    <source>
        <strain evidence="2 3">2CG4</strain>
    </source>
</reference>
<accession>A0A6L5YWD4</accession>
<evidence type="ECO:0000313" key="2">
    <source>
        <dbReference type="EMBL" id="MSU88155.1"/>
    </source>
</evidence>
<gene>
    <name evidence="2" type="ORF">GE300_00820</name>
</gene>
<keyword evidence="1" id="KW-0472">Membrane</keyword>
<feature type="transmembrane region" description="Helical" evidence="1">
    <location>
        <begin position="44"/>
        <end position="70"/>
    </location>
</feature>
<dbReference type="EMBL" id="WIND01000001">
    <property type="protein sequence ID" value="MSU88155.1"/>
    <property type="molecule type" value="Genomic_DNA"/>
</dbReference>
<protein>
    <submittedName>
        <fullName evidence="2">GlsB/YeaQ/YmgE family stress response membrane protein</fullName>
    </submittedName>
</protein>
<dbReference type="Proteomes" id="UP000474957">
    <property type="component" value="Unassembled WGS sequence"/>
</dbReference>
<sequence>MGFLLLMALGAVVGLIGDRAMELRIGSGLAAALGAGGALVGYAVLWLGLWLLGAFVGLLGAILGALGALWL</sequence>
<organism evidence="2 3">
    <name type="scientific">Halovulum marinum</name>
    <dbReference type="NCBI Taxonomy" id="2662447"/>
    <lineage>
        <taxon>Bacteria</taxon>
        <taxon>Pseudomonadati</taxon>
        <taxon>Pseudomonadota</taxon>
        <taxon>Alphaproteobacteria</taxon>
        <taxon>Rhodobacterales</taxon>
        <taxon>Paracoccaceae</taxon>
        <taxon>Halovulum</taxon>
    </lineage>
</organism>
<dbReference type="AlphaFoldDB" id="A0A6L5YWD4"/>
<proteinExistence type="predicted"/>
<keyword evidence="3" id="KW-1185">Reference proteome</keyword>